<protein>
    <submittedName>
        <fullName evidence="2">Uncharacterized protein</fullName>
    </submittedName>
</protein>
<reference evidence="2 3" key="1">
    <citation type="submission" date="2017-02" db="EMBL/GenBank/DDBJ databases">
        <authorList>
            <person name="Peterson S.W."/>
        </authorList>
    </citation>
    <scope>NUCLEOTIDE SEQUENCE [LARGE SCALE GENOMIC DNA]</scope>
    <source>
        <strain evidence="2 3">B Ar 00.02</strain>
    </source>
</reference>
<dbReference type="EMBL" id="FUHW01000027">
    <property type="protein sequence ID" value="SJM62724.1"/>
    <property type="molecule type" value="Genomic_DNA"/>
</dbReference>
<dbReference type="Proteomes" id="UP000195913">
    <property type="component" value="Unassembled WGS sequence"/>
</dbReference>
<sequence length="242" mass="26482">MNDRAQLSNLASALRQVGLQLPTAKALLAIKKPQATAEDVLTAVLESKEPNPYADPRVIATVTECHARDLADFEMLHEIKQAEANAAEVRTQHANLNTKLRELFAEHAATIETAAQTLGTMKDPARLNLSTASTSTARAAMDLMPALASLDGVIAAWGSLHHFKSGHAIDSRAKLFAYTNPTPEQWEALREEPSAWEAARQGIALDLADTPREANNRRTELMKTRQRQRDALEASVPGYLGW</sequence>
<gene>
    <name evidence="2" type="ORF">FM101_07440</name>
</gene>
<feature type="coiled-coil region" evidence="1">
    <location>
        <begin position="79"/>
        <end position="106"/>
    </location>
</feature>
<evidence type="ECO:0000256" key="1">
    <source>
        <dbReference type="SAM" id="Coils"/>
    </source>
</evidence>
<keyword evidence="3" id="KW-1185">Reference proteome</keyword>
<accession>A0A1R4G3I5</accession>
<dbReference type="AlphaFoldDB" id="A0A1R4G3I5"/>
<keyword evidence="1" id="KW-0175">Coiled coil</keyword>
<organism evidence="2 3">
    <name type="scientific">Arthrobacter rhombi</name>
    <dbReference type="NCBI Taxonomy" id="71253"/>
    <lineage>
        <taxon>Bacteria</taxon>
        <taxon>Bacillati</taxon>
        <taxon>Actinomycetota</taxon>
        <taxon>Actinomycetes</taxon>
        <taxon>Micrococcales</taxon>
        <taxon>Micrococcaceae</taxon>
        <taxon>Arthrobacter</taxon>
    </lineage>
</organism>
<evidence type="ECO:0000313" key="2">
    <source>
        <dbReference type="EMBL" id="SJM62724.1"/>
    </source>
</evidence>
<evidence type="ECO:0000313" key="3">
    <source>
        <dbReference type="Proteomes" id="UP000195913"/>
    </source>
</evidence>
<name>A0A1R4G3I5_9MICC</name>
<proteinExistence type="predicted"/>
<dbReference type="RefSeq" id="WP_086997676.1">
    <property type="nucleotide sequence ID" value="NZ_FUHW01000027.1"/>
</dbReference>